<name>A0A183AJR7_9TREM</name>
<dbReference type="FunFam" id="1.10.8.10:FF:000005">
    <property type="entry name" value="Non-specific serine/threonine protein kinase"/>
    <property type="match status" value="1"/>
</dbReference>
<evidence type="ECO:0000256" key="2">
    <source>
        <dbReference type="ARBA" id="ARBA00022527"/>
    </source>
</evidence>
<evidence type="ECO:0000313" key="13">
    <source>
        <dbReference type="WBParaSite" id="ECPE_0000721801-mRNA-1"/>
    </source>
</evidence>
<keyword evidence="2" id="KW-0723">Serine/threonine-protein kinase</keyword>
<reference evidence="11 12" key="2">
    <citation type="submission" date="2018-11" db="EMBL/GenBank/DDBJ databases">
        <authorList>
            <consortium name="Pathogen Informatics"/>
        </authorList>
    </citation>
    <scope>NUCLEOTIDE SEQUENCE [LARGE SCALE GENOMIC DNA]</scope>
    <source>
        <strain evidence="11 12">Egypt</strain>
    </source>
</reference>
<keyword evidence="4" id="KW-0547">Nucleotide-binding</keyword>
<feature type="compositionally biased region" description="Basic and acidic residues" evidence="9">
    <location>
        <begin position="259"/>
        <end position="276"/>
    </location>
</feature>
<dbReference type="GO" id="GO:0004674">
    <property type="term" value="F:protein serine/threonine kinase activity"/>
    <property type="evidence" value="ECO:0007669"/>
    <property type="project" value="UniProtKB-KW"/>
</dbReference>
<evidence type="ECO:0000256" key="6">
    <source>
        <dbReference type="ARBA" id="ARBA00022840"/>
    </source>
</evidence>
<accession>A0A183AJR7</accession>
<reference evidence="13" key="1">
    <citation type="submission" date="2016-06" db="UniProtKB">
        <authorList>
            <consortium name="WormBaseParasite"/>
        </authorList>
    </citation>
    <scope>IDENTIFICATION</scope>
</reference>
<feature type="compositionally biased region" description="Polar residues" evidence="9">
    <location>
        <begin position="10"/>
        <end position="26"/>
    </location>
</feature>
<evidence type="ECO:0000256" key="7">
    <source>
        <dbReference type="ARBA" id="ARBA00047899"/>
    </source>
</evidence>
<feature type="compositionally biased region" description="Polar residues" evidence="9">
    <location>
        <begin position="318"/>
        <end position="328"/>
    </location>
</feature>
<dbReference type="AlphaFoldDB" id="A0A183AJR7"/>
<evidence type="ECO:0000256" key="4">
    <source>
        <dbReference type="ARBA" id="ARBA00022741"/>
    </source>
</evidence>
<feature type="compositionally biased region" description="Polar residues" evidence="9">
    <location>
        <begin position="281"/>
        <end position="309"/>
    </location>
</feature>
<dbReference type="SUPFAM" id="SSF56112">
    <property type="entry name" value="Protein kinase-like (PK-like)"/>
    <property type="match status" value="1"/>
</dbReference>
<feature type="region of interest" description="Disordered" evidence="9">
    <location>
        <begin position="1"/>
        <end position="81"/>
    </location>
</feature>
<dbReference type="EC" id="2.7.11.1" evidence="1"/>
<dbReference type="WBParaSite" id="ECPE_0000721801-mRNA-1">
    <property type="protein sequence ID" value="ECPE_0000721801-mRNA-1"/>
    <property type="gene ID" value="ECPE_0000721801"/>
</dbReference>
<dbReference type="Pfam" id="PF23312">
    <property type="entry name" value="UBA_SIK3"/>
    <property type="match status" value="1"/>
</dbReference>
<proteinExistence type="predicted"/>
<dbReference type="OrthoDB" id="193931at2759"/>
<feature type="domain" description="Protein kinase SIK1/2/3 UBA" evidence="10">
    <location>
        <begin position="144"/>
        <end position="181"/>
    </location>
</feature>
<evidence type="ECO:0000259" key="10">
    <source>
        <dbReference type="Pfam" id="PF23312"/>
    </source>
</evidence>
<evidence type="ECO:0000313" key="11">
    <source>
        <dbReference type="EMBL" id="VDP80451.1"/>
    </source>
</evidence>
<protein>
    <recommendedName>
        <fullName evidence="1">non-specific serine/threonine protein kinase</fullName>
        <ecNumber evidence="1">2.7.11.1</ecNumber>
    </recommendedName>
</protein>
<keyword evidence="3" id="KW-0808">Transferase</keyword>
<evidence type="ECO:0000256" key="5">
    <source>
        <dbReference type="ARBA" id="ARBA00022777"/>
    </source>
</evidence>
<comment type="catalytic activity">
    <reaction evidence="7">
        <text>L-threonyl-[protein] + ATP = O-phospho-L-threonyl-[protein] + ADP + H(+)</text>
        <dbReference type="Rhea" id="RHEA:46608"/>
        <dbReference type="Rhea" id="RHEA-COMP:11060"/>
        <dbReference type="Rhea" id="RHEA-COMP:11605"/>
        <dbReference type="ChEBI" id="CHEBI:15378"/>
        <dbReference type="ChEBI" id="CHEBI:30013"/>
        <dbReference type="ChEBI" id="CHEBI:30616"/>
        <dbReference type="ChEBI" id="CHEBI:61977"/>
        <dbReference type="ChEBI" id="CHEBI:456216"/>
        <dbReference type="EC" id="2.7.11.1"/>
    </reaction>
</comment>
<organism evidence="13">
    <name type="scientific">Echinostoma caproni</name>
    <dbReference type="NCBI Taxonomy" id="27848"/>
    <lineage>
        <taxon>Eukaryota</taxon>
        <taxon>Metazoa</taxon>
        <taxon>Spiralia</taxon>
        <taxon>Lophotrochozoa</taxon>
        <taxon>Platyhelminthes</taxon>
        <taxon>Trematoda</taxon>
        <taxon>Digenea</taxon>
        <taxon>Plagiorchiida</taxon>
        <taxon>Echinostomata</taxon>
        <taxon>Echinostomatoidea</taxon>
        <taxon>Echinostomatidae</taxon>
        <taxon>Echinostoma</taxon>
    </lineage>
</organism>
<keyword evidence="5" id="KW-0418">Kinase</keyword>
<evidence type="ECO:0000256" key="8">
    <source>
        <dbReference type="ARBA" id="ARBA00048679"/>
    </source>
</evidence>
<feature type="compositionally biased region" description="Polar residues" evidence="9">
    <location>
        <begin position="357"/>
        <end position="366"/>
    </location>
</feature>
<dbReference type="Proteomes" id="UP000272942">
    <property type="component" value="Unassembled WGS sequence"/>
</dbReference>
<sequence>MLSKAPAKRPSTQEIMQHPWLTNNPTIPDAQPNASHPPPPGPFQLQSQSPPDRHMPSQLHLHPNPHPHRASTGDPSTPIESRLTDLTATSLCCPGHGLNNVLDGAAPYWRHPSLTVQPPSVCNGSTAMMSNSAPDGEIGNLDDLVLLVMESLGMKRSQILESLERRAYDHLMATYLLLGEKLRRHRHNLPFSSSVKSNLCPPQTVCELDTLSPVNRPPVGVDVGRAKYSRMDRSVDVRCPLSETEFVSASVLSASVPNTERREDEADESYRERKWPAAEYRSNQPGSRFTTPWSQNPDFTTTLPSTLPTADTLLSGPRFQSYTDSSHPASYLRPPQLTETRMEDGEDAEGETGIRSGPSQHTNTHHSSSACLSLSAVSDLPVTTAIATNPLDSRLCTLNLPGQILSPDPQNVVSLPIPSTNAHNPLLSDSGAQQHRIQRLSASYAGPKIARPIGFIYRSTEWLSRNKGPGSCPANPSEKLHLVYSRKS</sequence>
<evidence type="ECO:0000256" key="3">
    <source>
        <dbReference type="ARBA" id="ARBA00022679"/>
    </source>
</evidence>
<dbReference type="Gene3D" id="1.10.8.10">
    <property type="entry name" value="DNA helicase RuvA subunit, C-terminal domain"/>
    <property type="match status" value="1"/>
</dbReference>
<dbReference type="EMBL" id="UZAN01044290">
    <property type="protein sequence ID" value="VDP80451.1"/>
    <property type="molecule type" value="Genomic_DNA"/>
</dbReference>
<dbReference type="InterPro" id="IPR011009">
    <property type="entry name" value="Kinase-like_dom_sf"/>
</dbReference>
<evidence type="ECO:0000313" key="12">
    <source>
        <dbReference type="Proteomes" id="UP000272942"/>
    </source>
</evidence>
<dbReference type="CDD" id="cd14338">
    <property type="entry name" value="UBA_SIK"/>
    <property type="match status" value="1"/>
</dbReference>
<comment type="catalytic activity">
    <reaction evidence="8">
        <text>L-seryl-[protein] + ATP = O-phospho-L-seryl-[protein] + ADP + H(+)</text>
        <dbReference type="Rhea" id="RHEA:17989"/>
        <dbReference type="Rhea" id="RHEA-COMP:9863"/>
        <dbReference type="Rhea" id="RHEA-COMP:11604"/>
        <dbReference type="ChEBI" id="CHEBI:15378"/>
        <dbReference type="ChEBI" id="CHEBI:29999"/>
        <dbReference type="ChEBI" id="CHEBI:30616"/>
        <dbReference type="ChEBI" id="CHEBI:83421"/>
        <dbReference type="ChEBI" id="CHEBI:456216"/>
        <dbReference type="EC" id="2.7.11.1"/>
    </reaction>
</comment>
<dbReference type="InterPro" id="IPR057380">
    <property type="entry name" value="UBA_SIK1/2/3"/>
</dbReference>
<keyword evidence="12" id="KW-1185">Reference proteome</keyword>
<dbReference type="GO" id="GO:0005524">
    <property type="term" value="F:ATP binding"/>
    <property type="evidence" value="ECO:0007669"/>
    <property type="project" value="UniProtKB-KW"/>
</dbReference>
<keyword evidence="6" id="KW-0067">ATP-binding</keyword>
<feature type="region of interest" description="Disordered" evidence="9">
    <location>
        <begin position="256"/>
        <end position="367"/>
    </location>
</feature>
<evidence type="ECO:0000256" key="1">
    <source>
        <dbReference type="ARBA" id="ARBA00012513"/>
    </source>
</evidence>
<gene>
    <name evidence="11" type="ORF">ECPE_LOCUS7203</name>
</gene>
<evidence type="ECO:0000256" key="9">
    <source>
        <dbReference type="SAM" id="MobiDB-lite"/>
    </source>
</evidence>